<reference evidence="4 5" key="1">
    <citation type="submission" date="2024-04" db="EMBL/GenBank/DDBJ databases">
        <title>Tritrichomonas musculus Genome.</title>
        <authorList>
            <person name="Alves-Ferreira E."/>
            <person name="Grigg M."/>
            <person name="Lorenzi H."/>
            <person name="Galac M."/>
        </authorList>
    </citation>
    <scope>NUCLEOTIDE SEQUENCE [LARGE SCALE GENOMIC DNA]</scope>
    <source>
        <strain evidence="4 5">EAF2021</strain>
    </source>
</reference>
<feature type="domain" description="DH" evidence="3">
    <location>
        <begin position="88"/>
        <end position="265"/>
    </location>
</feature>
<name>A0ABR2KRQ2_9EUKA</name>
<feature type="compositionally biased region" description="Basic residues" evidence="1">
    <location>
        <begin position="421"/>
        <end position="432"/>
    </location>
</feature>
<dbReference type="InterPro" id="IPR000219">
    <property type="entry name" value="DH_dom"/>
</dbReference>
<evidence type="ECO:0000256" key="2">
    <source>
        <dbReference type="SAM" id="Phobius"/>
    </source>
</evidence>
<protein>
    <recommendedName>
        <fullName evidence="3">DH domain-containing protein</fullName>
    </recommendedName>
</protein>
<feature type="transmembrane region" description="Helical" evidence="2">
    <location>
        <begin position="38"/>
        <end position="56"/>
    </location>
</feature>
<feature type="region of interest" description="Disordered" evidence="1">
    <location>
        <begin position="390"/>
        <end position="432"/>
    </location>
</feature>
<keyword evidence="2" id="KW-0812">Transmembrane</keyword>
<dbReference type="SUPFAM" id="SSF48065">
    <property type="entry name" value="DBL homology domain (DH-domain)"/>
    <property type="match status" value="1"/>
</dbReference>
<dbReference type="InterPro" id="IPR035899">
    <property type="entry name" value="DBL_dom_sf"/>
</dbReference>
<dbReference type="EMBL" id="JAPFFF010000003">
    <property type="protein sequence ID" value="KAK8893819.1"/>
    <property type="molecule type" value="Genomic_DNA"/>
</dbReference>
<evidence type="ECO:0000259" key="3">
    <source>
        <dbReference type="PROSITE" id="PS50010"/>
    </source>
</evidence>
<keyword evidence="2" id="KW-1133">Transmembrane helix</keyword>
<comment type="caution">
    <text evidence="4">The sequence shown here is derived from an EMBL/GenBank/DDBJ whole genome shotgun (WGS) entry which is preliminary data.</text>
</comment>
<feature type="compositionally biased region" description="Basic and acidic residues" evidence="1">
    <location>
        <begin position="390"/>
        <end position="413"/>
    </location>
</feature>
<proteinExistence type="predicted"/>
<evidence type="ECO:0000256" key="1">
    <source>
        <dbReference type="SAM" id="MobiDB-lite"/>
    </source>
</evidence>
<gene>
    <name evidence="4" type="ORF">M9Y10_022248</name>
</gene>
<sequence>MKETKTAFSFSDTFSDISSGIIHLFTCTLYFIGKSITSTASFILYYGYTYLLYVILKVPRPKRARKQGEDAFERPKPPPSFDPKMLRRRQYAVDELITSEYNYQQFISILVDVYEPAYEKVLTEDDIFLFFGQIHPLIQMSKRVASIFEAQCRRGAKEAEIGNLFLNKLNLVAGFVPFISTYLEINSRFNELIMSDKKFIKLNEELEKNNEPFSSLIIMPVQRMPKYVLLLHEIFKATPEWHSDYQPLIDAEDKLKVDAQIADKSISEANRRAQLLKIEKTIRRCPDLLDNPNRKLISRFTPKESRSELYLLSDMIIIAKEKTETLSRKIFQEIKKLIDLTIITSTDKVDKGIVLKSEEMDYFIEIEDRVDELQKSVNCIIDEFERKKKEKEEKERIEKEKELEKQREKERLLEVQQSIKSSKKSKKKPKKK</sequence>
<dbReference type="PROSITE" id="PS50010">
    <property type="entry name" value="DH_2"/>
    <property type="match status" value="1"/>
</dbReference>
<dbReference type="Gene3D" id="1.20.900.10">
    <property type="entry name" value="Dbl homology (DH) domain"/>
    <property type="match status" value="1"/>
</dbReference>
<dbReference type="Pfam" id="PF00621">
    <property type="entry name" value="RhoGEF"/>
    <property type="match status" value="1"/>
</dbReference>
<dbReference type="PANTHER" id="PTHR12673">
    <property type="entry name" value="FACIOGENITAL DYSPLASIA PROTEIN"/>
    <property type="match status" value="1"/>
</dbReference>
<keyword evidence="5" id="KW-1185">Reference proteome</keyword>
<evidence type="ECO:0000313" key="4">
    <source>
        <dbReference type="EMBL" id="KAK8893819.1"/>
    </source>
</evidence>
<dbReference type="Proteomes" id="UP001470230">
    <property type="component" value="Unassembled WGS sequence"/>
</dbReference>
<dbReference type="SMART" id="SM00325">
    <property type="entry name" value="RhoGEF"/>
    <property type="match status" value="1"/>
</dbReference>
<keyword evidence="2" id="KW-0472">Membrane</keyword>
<dbReference type="PANTHER" id="PTHR12673:SF159">
    <property type="entry name" value="LD03170P"/>
    <property type="match status" value="1"/>
</dbReference>
<evidence type="ECO:0000313" key="5">
    <source>
        <dbReference type="Proteomes" id="UP001470230"/>
    </source>
</evidence>
<organism evidence="4 5">
    <name type="scientific">Tritrichomonas musculus</name>
    <dbReference type="NCBI Taxonomy" id="1915356"/>
    <lineage>
        <taxon>Eukaryota</taxon>
        <taxon>Metamonada</taxon>
        <taxon>Parabasalia</taxon>
        <taxon>Tritrichomonadida</taxon>
        <taxon>Tritrichomonadidae</taxon>
        <taxon>Tritrichomonas</taxon>
    </lineage>
</organism>
<accession>A0ABR2KRQ2</accession>
<feature type="transmembrane region" description="Helical" evidence="2">
    <location>
        <begin position="12"/>
        <end position="32"/>
    </location>
</feature>
<dbReference type="InterPro" id="IPR051092">
    <property type="entry name" value="FYVE_RhoGEF_PH"/>
</dbReference>